<evidence type="ECO:0000256" key="1">
    <source>
        <dbReference type="SAM" id="MobiDB-lite"/>
    </source>
</evidence>
<reference evidence="2 3" key="1">
    <citation type="submission" date="2021-07" db="EMBL/GenBank/DDBJ databases">
        <title>The Aristolochia fimbriata genome: insights into angiosperm evolution, floral development and chemical biosynthesis.</title>
        <authorList>
            <person name="Jiao Y."/>
        </authorList>
    </citation>
    <scope>NUCLEOTIDE SEQUENCE [LARGE SCALE GENOMIC DNA]</scope>
    <source>
        <strain evidence="2">IBCAS-2021</strain>
        <tissue evidence="2">Leaf</tissue>
    </source>
</reference>
<feature type="compositionally biased region" description="Basic and acidic residues" evidence="1">
    <location>
        <begin position="104"/>
        <end position="117"/>
    </location>
</feature>
<feature type="region of interest" description="Disordered" evidence="1">
    <location>
        <begin position="68"/>
        <end position="143"/>
    </location>
</feature>
<keyword evidence="3" id="KW-1185">Reference proteome</keyword>
<feature type="compositionally biased region" description="Basic residues" evidence="1">
    <location>
        <begin position="84"/>
        <end position="94"/>
    </location>
</feature>
<proteinExistence type="predicted"/>
<evidence type="ECO:0000313" key="3">
    <source>
        <dbReference type="Proteomes" id="UP000825729"/>
    </source>
</evidence>
<gene>
    <name evidence="2" type="ORF">H6P81_021732</name>
</gene>
<comment type="caution">
    <text evidence="2">The sequence shown here is derived from an EMBL/GenBank/DDBJ whole genome shotgun (WGS) entry which is preliminary data.</text>
</comment>
<protein>
    <submittedName>
        <fullName evidence="2">Uncharacterized protein</fullName>
    </submittedName>
</protein>
<organism evidence="2 3">
    <name type="scientific">Aristolochia fimbriata</name>
    <name type="common">White veined hardy Dutchman's pipe vine</name>
    <dbReference type="NCBI Taxonomy" id="158543"/>
    <lineage>
        <taxon>Eukaryota</taxon>
        <taxon>Viridiplantae</taxon>
        <taxon>Streptophyta</taxon>
        <taxon>Embryophyta</taxon>
        <taxon>Tracheophyta</taxon>
        <taxon>Spermatophyta</taxon>
        <taxon>Magnoliopsida</taxon>
        <taxon>Magnoliidae</taxon>
        <taxon>Piperales</taxon>
        <taxon>Aristolochiaceae</taxon>
        <taxon>Aristolochia</taxon>
    </lineage>
</organism>
<accession>A0AAV7DQR6</accession>
<dbReference type="AlphaFoldDB" id="A0AAV7DQR6"/>
<evidence type="ECO:0000313" key="2">
    <source>
        <dbReference type="EMBL" id="KAG9438325.1"/>
    </source>
</evidence>
<name>A0AAV7DQR6_ARIFI</name>
<dbReference type="EMBL" id="JAINDJ010000165">
    <property type="protein sequence ID" value="KAG9438325.1"/>
    <property type="molecule type" value="Genomic_DNA"/>
</dbReference>
<feature type="compositionally biased region" description="Gly residues" evidence="1">
    <location>
        <begin position="122"/>
        <end position="135"/>
    </location>
</feature>
<dbReference type="Proteomes" id="UP000825729">
    <property type="component" value="Unassembled WGS sequence"/>
</dbReference>
<sequence length="266" mass="28728">MDFMPVRQQGRLQTTLRTGESRRFSYLALPVRRHTRGILLVFPPDLVASKARPPGHRQPPAGVLLREPGPLTPLLSHAQGQGGRSHHLSGRRPWGKVFFSQPAKGKDDHVPLDDHHRTTAGGKEGTGGENTPGGRPGRDSAPHQVSIDFATLFIDERRAKISAVESWLGYPCSRSTASLPSSLWHAEERLFVFAPTVTAGRRRPAGRRVANAGGLGIRRAPDSPPAAAGHRGAALLAWSRCFAESINDPSAGSPTKTFVIYSPSSK</sequence>